<dbReference type="GO" id="GO:0003700">
    <property type="term" value="F:DNA-binding transcription factor activity"/>
    <property type="evidence" value="ECO:0007669"/>
    <property type="project" value="InterPro"/>
</dbReference>
<proteinExistence type="predicted"/>
<accession>A0A7W9D515</accession>
<gene>
    <name evidence="2" type="ORF">GGD50_006624</name>
</gene>
<evidence type="ECO:0000259" key="1">
    <source>
        <dbReference type="Pfam" id="PF04542"/>
    </source>
</evidence>
<evidence type="ECO:0000313" key="2">
    <source>
        <dbReference type="EMBL" id="MBB5577968.1"/>
    </source>
</evidence>
<reference evidence="2 3" key="1">
    <citation type="submission" date="2020-08" db="EMBL/GenBank/DDBJ databases">
        <title>Genomic Encyclopedia of Type Strains, Phase IV (KMG-V): Genome sequencing to study the core and pangenomes of soil and plant-associated prokaryotes.</title>
        <authorList>
            <person name="Whitman W."/>
        </authorList>
    </citation>
    <scope>NUCLEOTIDE SEQUENCE [LARGE SCALE GENOMIC DNA]</scope>
    <source>
        <strain evidence="2 3">SEMIA 4064</strain>
    </source>
</reference>
<dbReference type="SUPFAM" id="SSF88946">
    <property type="entry name" value="Sigma2 domain of RNA polymerase sigma factors"/>
    <property type="match status" value="1"/>
</dbReference>
<dbReference type="Gene3D" id="1.10.1740.10">
    <property type="match status" value="1"/>
</dbReference>
<name>A0A7W9D515_9HYPH</name>
<comment type="caution">
    <text evidence="2">The sequence shown here is derived from an EMBL/GenBank/DDBJ whole genome shotgun (WGS) entry which is preliminary data.</text>
</comment>
<feature type="domain" description="RNA polymerase sigma-70 region 2" evidence="1">
    <location>
        <begin position="14"/>
        <end position="64"/>
    </location>
</feature>
<keyword evidence="3" id="KW-1185">Reference proteome</keyword>
<protein>
    <submittedName>
        <fullName evidence="2">RNA polymerase sigma-70 factor (ECF subfamily)</fullName>
    </submittedName>
</protein>
<sequence length="82" mass="9629">MTDISRHHRLRAEIEALMPALRSSAEAICRDPADAEDLVQETVARTLANLNQFTDDMSLESWMFADLYDSFRRKFDLFTQWF</sequence>
<organism evidence="2 3">
    <name type="scientific">Rhizobium paranaense</name>
    <dbReference type="NCBI Taxonomy" id="1650438"/>
    <lineage>
        <taxon>Bacteria</taxon>
        <taxon>Pseudomonadati</taxon>
        <taxon>Pseudomonadota</taxon>
        <taxon>Alphaproteobacteria</taxon>
        <taxon>Hyphomicrobiales</taxon>
        <taxon>Rhizobiaceae</taxon>
        <taxon>Rhizobium/Agrobacterium group</taxon>
        <taxon>Rhizobium</taxon>
    </lineage>
</organism>
<evidence type="ECO:0000313" key="3">
    <source>
        <dbReference type="Proteomes" id="UP000549882"/>
    </source>
</evidence>
<dbReference type="AlphaFoldDB" id="A0A7W9D515"/>
<dbReference type="GO" id="GO:0006352">
    <property type="term" value="P:DNA-templated transcription initiation"/>
    <property type="evidence" value="ECO:0007669"/>
    <property type="project" value="InterPro"/>
</dbReference>
<dbReference type="RefSeq" id="WP_183941253.1">
    <property type="nucleotide sequence ID" value="NZ_JACHBI010000031.1"/>
</dbReference>
<dbReference type="InterPro" id="IPR007627">
    <property type="entry name" value="RNA_pol_sigma70_r2"/>
</dbReference>
<dbReference type="EMBL" id="JACHBI010000031">
    <property type="protein sequence ID" value="MBB5577968.1"/>
    <property type="molecule type" value="Genomic_DNA"/>
</dbReference>
<dbReference type="Pfam" id="PF04542">
    <property type="entry name" value="Sigma70_r2"/>
    <property type="match status" value="1"/>
</dbReference>
<dbReference type="InterPro" id="IPR013325">
    <property type="entry name" value="RNA_pol_sigma_r2"/>
</dbReference>
<dbReference type="Proteomes" id="UP000549882">
    <property type="component" value="Unassembled WGS sequence"/>
</dbReference>